<feature type="transmembrane region" description="Helical" evidence="5">
    <location>
        <begin position="395"/>
        <end position="416"/>
    </location>
</feature>
<proteinExistence type="predicted"/>
<dbReference type="PANTHER" id="PTHR37422">
    <property type="entry name" value="TEICHURONIC ACID BIOSYNTHESIS PROTEIN TUAE"/>
    <property type="match status" value="1"/>
</dbReference>
<evidence type="ECO:0000313" key="8">
    <source>
        <dbReference type="Proteomes" id="UP001268256"/>
    </source>
</evidence>
<organism evidence="7 8">
    <name type="scientific">Pseudocalidococcus azoricus BACA0444</name>
    <dbReference type="NCBI Taxonomy" id="2918990"/>
    <lineage>
        <taxon>Bacteria</taxon>
        <taxon>Bacillati</taxon>
        <taxon>Cyanobacteriota</taxon>
        <taxon>Cyanophyceae</taxon>
        <taxon>Acaryochloridales</taxon>
        <taxon>Thermosynechococcaceae</taxon>
        <taxon>Pseudocalidococcus</taxon>
        <taxon>Pseudocalidococcus azoricus</taxon>
    </lineage>
</organism>
<evidence type="ECO:0000256" key="5">
    <source>
        <dbReference type="SAM" id="Phobius"/>
    </source>
</evidence>
<dbReference type="GO" id="GO:0016874">
    <property type="term" value="F:ligase activity"/>
    <property type="evidence" value="ECO:0007669"/>
    <property type="project" value="UniProtKB-KW"/>
</dbReference>
<dbReference type="AlphaFoldDB" id="A0AAE4JW26"/>
<feature type="transmembrane region" description="Helical" evidence="5">
    <location>
        <begin position="454"/>
        <end position="474"/>
    </location>
</feature>
<feature type="transmembrane region" description="Helical" evidence="5">
    <location>
        <begin position="265"/>
        <end position="284"/>
    </location>
</feature>
<dbReference type="RefSeq" id="WP_322878200.1">
    <property type="nucleotide sequence ID" value="NZ_JAVMIP010000007.1"/>
</dbReference>
<evidence type="ECO:0000259" key="6">
    <source>
        <dbReference type="Pfam" id="PF04932"/>
    </source>
</evidence>
<name>A0AAE4JW26_9CYAN</name>
<keyword evidence="2 5" id="KW-0812">Transmembrane</keyword>
<gene>
    <name evidence="7" type="ORF">RIF25_08950</name>
</gene>
<evidence type="ECO:0000256" key="3">
    <source>
        <dbReference type="ARBA" id="ARBA00022989"/>
    </source>
</evidence>
<accession>A0AAE4JW26</accession>
<feature type="transmembrane region" description="Helical" evidence="5">
    <location>
        <begin position="238"/>
        <end position="256"/>
    </location>
</feature>
<feature type="transmembrane region" description="Helical" evidence="5">
    <location>
        <begin position="191"/>
        <end position="208"/>
    </location>
</feature>
<protein>
    <submittedName>
        <fullName evidence="7">O-antigen ligase family protein</fullName>
    </submittedName>
</protein>
<evidence type="ECO:0000256" key="4">
    <source>
        <dbReference type="ARBA" id="ARBA00023136"/>
    </source>
</evidence>
<dbReference type="Pfam" id="PF04932">
    <property type="entry name" value="Wzy_C"/>
    <property type="match status" value="1"/>
</dbReference>
<sequence length="848" mass="95000">MTSLPRFDAASRQEGKLIGLLLGGGYVLFTLLPDSHSLMVAWPWVFLWQFTVILPLLWLVWLLLYQRRWPALGNGLDWSFGLLGLGIIVSTLGAEFRFQSLWYAIAALGGIAAVYALTAWLRTPERRQRLLVWQGYLGIAFSLWSLFLWFSQTILPEYARLADLQELGIRRNLDLTALELRNWAPFGHQNYVAGYLLLLLPLLGVLAWQEVGRRRWLWVTGLGIGLIDFYFTNSRGGWLGLLAWAVTLAWFLLWAAMKLERRQRLALGLGLGSLLVVLTIGWSTSRLRQSVWGLIQGNETSELAYRWITANIGWSMGWSKPGTGTGLGSVPLLYQKFRPAWAGKEAEMAYQLHSTPVQVWAELGVWGILSGLVLVGVLVYWAIRWRAWLPNLIESDQGLAVGVGLALGSYGIMSLTDYQVDNIAIAGLLGLHLAGLAALIRQGLSHSPPPRSKWVHSWGWLGLAGIIGIWIWVWPIHQAWNLSSQGFNALLSQPPKWPEFVAKLEQAEALAPWEPYYPLQLGWNLGRQSLEIPASDLQQQFLAQAIAAFQRGNQLAPNLEFGQNNLGWLLLRQDPVAAKLAFARAIQLMPARPGNFYGLGLSLLAARQPKLAEQSFYLEVLRQPITITSTIWREPFMAPFYQPVLEKALDFYGQLRTATQPEAPLGQYARQAYAALIWWQGIPAAMTQLIKESPNSLHPDLVTLLNFQQGQMPVASLEAMNPTQALITAWLDPANRKTLLAQAWLRATQTVIPEVLLSQLITSIERSPDFDTWLRQTSPSQGVQYTRAGFGVLSRHIDGPQPSDFYLDAQNAVTSNILGTIWPTAYYLPPLDESLEPLRQTLVAKIKS</sequence>
<evidence type="ECO:0000256" key="1">
    <source>
        <dbReference type="ARBA" id="ARBA00004141"/>
    </source>
</evidence>
<evidence type="ECO:0000256" key="2">
    <source>
        <dbReference type="ARBA" id="ARBA00022692"/>
    </source>
</evidence>
<feature type="transmembrane region" description="Helical" evidence="5">
    <location>
        <begin position="100"/>
        <end position="118"/>
    </location>
</feature>
<feature type="transmembrane region" description="Helical" evidence="5">
    <location>
        <begin position="422"/>
        <end position="442"/>
    </location>
</feature>
<dbReference type="GO" id="GO:0016020">
    <property type="term" value="C:membrane"/>
    <property type="evidence" value="ECO:0007669"/>
    <property type="project" value="UniProtKB-SubCell"/>
</dbReference>
<feature type="transmembrane region" description="Helical" evidence="5">
    <location>
        <begin position="44"/>
        <end position="64"/>
    </location>
</feature>
<feature type="transmembrane region" description="Helical" evidence="5">
    <location>
        <begin position="76"/>
        <end position="94"/>
    </location>
</feature>
<comment type="subcellular location">
    <subcellularLocation>
        <location evidence="1">Membrane</location>
        <topology evidence="1">Multi-pass membrane protein</topology>
    </subcellularLocation>
</comment>
<dbReference type="InterPro" id="IPR011990">
    <property type="entry name" value="TPR-like_helical_dom_sf"/>
</dbReference>
<feature type="transmembrane region" description="Helical" evidence="5">
    <location>
        <begin position="363"/>
        <end position="383"/>
    </location>
</feature>
<dbReference type="PANTHER" id="PTHR37422:SF23">
    <property type="entry name" value="TEICHURONIC ACID BIOSYNTHESIS PROTEIN TUAE"/>
    <property type="match status" value="1"/>
</dbReference>
<feature type="transmembrane region" description="Helical" evidence="5">
    <location>
        <begin position="130"/>
        <end position="150"/>
    </location>
</feature>
<feature type="domain" description="O-antigen ligase-related" evidence="6">
    <location>
        <begin position="224"/>
        <end position="369"/>
    </location>
</feature>
<dbReference type="EMBL" id="JAVMIP010000007">
    <property type="protein sequence ID" value="MDS3860940.1"/>
    <property type="molecule type" value="Genomic_DNA"/>
</dbReference>
<evidence type="ECO:0000313" key="7">
    <source>
        <dbReference type="EMBL" id="MDS3860940.1"/>
    </source>
</evidence>
<feature type="transmembrane region" description="Helical" evidence="5">
    <location>
        <begin position="215"/>
        <end position="232"/>
    </location>
</feature>
<dbReference type="SUPFAM" id="SSF48452">
    <property type="entry name" value="TPR-like"/>
    <property type="match status" value="1"/>
</dbReference>
<keyword evidence="7" id="KW-0436">Ligase</keyword>
<reference evidence="8" key="1">
    <citation type="submission" date="2023-07" db="EMBL/GenBank/DDBJ databases">
        <authorList>
            <person name="Luz R."/>
            <person name="Cordeiro R."/>
            <person name="Fonseca A."/>
            <person name="Goncalves V."/>
        </authorList>
    </citation>
    <scope>NUCLEOTIDE SEQUENCE [LARGE SCALE GENOMIC DNA]</scope>
    <source>
        <strain evidence="8">BACA0444</strain>
    </source>
</reference>
<keyword evidence="3 5" id="KW-1133">Transmembrane helix</keyword>
<feature type="transmembrane region" description="Helical" evidence="5">
    <location>
        <begin position="15"/>
        <end position="32"/>
    </location>
</feature>
<keyword evidence="8" id="KW-1185">Reference proteome</keyword>
<dbReference type="InterPro" id="IPR007016">
    <property type="entry name" value="O-antigen_ligase-rel_domated"/>
</dbReference>
<comment type="caution">
    <text evidence="7">The sequence shown here is derived from an EMBL/GenBank/DDBJ whole genome shotgun (WGS) entry which is preliminary data.</text>
</comment>
<dbReference type="Gene3D" id="1.25.40.10">
    <property type="entry name" value="Tetratricopeptide repeat domain"/>
    <property type="match status" value="1"/>
</dbReference>
<keyword evidence="4 5" id="KW-0472">Membrane</keyword>
<dbReference type="Proteomes" id="UP001268256">
    <property type="component" value="Unassembled WGS sequence"/>
</dbReference>
<dbReference type="InterPro" id="IPR051533">
    <property type="entry name" value="WaaL-like"/>
</dbReference>